<dbReference type="Gene3D" id="3.40.50.1100">
    <property type="match status" value="2"/>
</dbReference>
<dbReference type="PANTHER" id="PTHR43050">
    <property type="entry name" value="SERINE / THREONINE RACEMASE FAMILY MEMBER"/>
    <property type="match status" value="1"/>
</dbReference>
<accession>A0A1F6VK67</accession>
<evidence type="ECO:0000256" key="4">
    <source>
        <dbReference type="ARBA" id="ARBA00023239"/>
    </source>
</evidence>
<dbReference type="CDD" id="cd01562">
    <property type="entry name" value="Thr-dehyd"/>
    <property type="match status" value="1"/>
</dbReference>
<dbReference type="GO" id="GO:0030170">
    <property type="term" value="F:pyridoxal phosphate binding"/>
    <property type="evidence" value="ECO:0007669"/>
    <property type="project" value="TreeGrafter"/>
</dbReference>
<comment type="cofactor">
    <cofactor evidence="1">
        <name>pyridoxal 5'-phosphate</name>
        <dbReference type="ChEBI" id="CHEBI:597326"/>
    </cofactor>
</comment>
<evidence type="ECO:0000313" key="7">
    <source>
        <dbReference type="Proteomes" id="UP000179076"/>
    </source>
</evidence>
<evidence type="ECO:0000256" key="1">
    <source>
        <dbReference type="ARBA" id="ARBA00001933"/>
    </source>
</evidence>
<evidence type="ECO:0000256" key="3">
    <source>
        <dbReference type="ARBA" id="ARBA00022898"/>
    </source>
</evidence>
<keyword evidence="4" id="KW-0456">Lyase</keyword>
<evidence type="ECO:0000259" key="5">
    <source>
        <dbReference type="Pfam" id="PF00291"/>
    </source>
</evidence>
<dbReference type="GO" id="GO:0003941">
    <property type="term" value="F:L-serine ammonia-lyase activity"/>
    <property type="evidence" value="ECO:0007669"/>
    <property type="project" value="TreeGrafter"/>
</dbReference>
<dbReference type="GO" id="GO:0005524">
    <property type="term" value="F:ATP binding"/>
    <property type="evidence" value="ECO:0007669"/>
    <property type="project" value="TreeGrafter"/>
</dbReference>
<dbReference type="GO" id="GO:0008721">
    <property type="term" value="F:D-serine ammonia-lyase activity"/>
    <property type="evidence" value="ECO:0007669"/>
    <property type="project" value="TreeGrafter"/>
</dbReference>
<comment type="similarity">
    <text evidence="2">Belongs to the serine/threonine dehydratase family.</text>
</comment>
<sequence>MSSSVTYGDVQAAVARLAGVAHRTPVLTSASIDRRVGASVFFKCENFQRAGAFKFRGAYNAIASLTESQKRADVVTFSSGNHGQALALAARLHGVAATIVMPADAPANKIAATRDYGGNVIFYDRTKEDREALARDLASKRGLALIPPFDHPGVIAGQGTAAAELFEEVGELDYLFVPLGGGGLLAGSALAARALSPGCKIIGVEPENGNDGQQSLRLGRVVDIPVPDTIADGARTTHLGRITFSIIREHVDEIGTATDRELIDAMRLLAERMKMIVEPTGALAAAAALRGDAALQGNRIGVLISGGNVDADTLLRLITASAPG</sequence>
<dbReference type="GO" id="GO:0000287">
    <property type="term" value="F:magnesium ion binding"/>
    <property type="evidence" value="ECO:0007669"/>
    <property type="project" value="TreeGrafter"/>
</dbReference>
<evidence type="ECO:0000256" key="2">
    <source>
        <dbReference type="ARBA" id="ARBA00010869"/>
    </source>
</evidence>
<dbReference type="Pfam" id="PF00291">
    <property type="entry name" value="PALP"/>
    <property type="match status" value="1"/>
</dbReference>
<dbReference type="AlphaFoldDB" id="A0A1F6VK67"/>
<gene>
    <name evidence="6" type="ORF">A2W18_03510</name>
</gene>
<organism evidence="6 7">
    <name type="scientific">Candidatus Muproteobacteria bacterium RBG_16_60_9</name>
    <dbReference type="NCBI Taxonomy" id="1817755"/>
    <lineage>
        <taxon>Bacteria</taxon>
        <taxon>Pseudomonadati</taxon>
        <taxon>Pseudomonadota</taxon>
        <taxon>Candidatus Muproteobacteria</taxon>
    </lineage>
</organism>
<dbReference type="GO" id="GO:0030378">
    <property type="term" value="F:serine racemase activity"/>
    <property type="evidence" value="ECO:0007669"/>
    <property type="project" value="TreeGrafter"/>
</dbReference>
<dbReference type="Proteomes" id="UP000179076">
    <property type="component" value="Unassembled WGS sequence"/>
</dbReference>
<comment type="caution">
    <text evidence="6">The sequence shown here is derived from an EMBL/GenBank/DDBJ whole genome shotgun (WGS) entry which is preliminary data.</text>
</comment>
<dbReference type="InterPro" id="IPR036052">
    <property type="entry name" value="TrpB-like_PALP_sf"/>
</dbReference>
<evidence type="ECO:0000313" key="6">
    <source>
        <dbReference type="EMBL" id="OGI70047.1"/>
    </source>
</evidence>
<dbReference type="EMBL" id="MFSP01000008">
    <property type="protein sequence ID" value="OGI70047.1"/>
    <property type="molecule type" value="Genomic_DNA"/>
</dbReference>
<keyword evidence="3" id="KW-0663">Pyridoxal phosphate</keyword>
<dbReference type="FunFam" id="3.40.50.1100:FF:000007">
    <property type="entry name" value="L-threonine dehydratase catabolic TdcB"/>
    <property type="match status" value="1"/>
</dbReference>
<dbReference type="PANTHER" id="PTHR43050:SF1">
    <property type="entry name" value="SERINE RACEMASE"/>
    <property type="match status" value="1"/>
</dbReference>
<dbReference type="NCBIfam" id="NF005454">
    <property type="entry name" value="PRK07048.1"/>
    <property type="match status" value="1"/>
</dbReference>
<protein>
    <submittedName>
        <fullName evidence="6">Serine dehydratase</fullName>
    </submittedName>
</protein>
<reference evidence="6 7" key="1">
    <citation type="journal article" date="2016" name="Nat. Commun.">
        <title>Thousands of microbial genomes shed light on interconnected biogeochemical processes in an aquifer system.</title>
        <authorList>
            <person name="Anantharaman K."/>
            <person name="Brown C.T."/>
            <person name="Hug L.A."/>
            <person name="Sharon I."/>
            <person name="Castelle C.J."/>
            <person name="Probst A.J."/>
            <person name="Thomas B.C."/>
            <person name="Singh A."/>
            <person name="Wilkins M.J."/>
            <person name="Karaoz U."/>
            <person name="Brodie E.L."/>
            <person name="Williams K.H."/>
            <person name="Hubbard S.S."/>
            <person name="Banfield J.F."/>
        </authorList>
    </citation>
    <scope>NUCLEOTIDE SEQUENCE [LARGE SCALE GENOMIC DNA]</scope>
</reference>
<dbReference type="FunFam" id="3.40.50.1100:FF:000005">
    <property type="entry name" value="Threonine dehydratase catabolic"/>
    <property type="match status" value="1"/>
</dbReference>
<dbReference type="GO" id="GO:0018114">
    <property type="term" value="F:threonine racemase activity"/>
    <property type="evidence" value="ECO:0007669"/>
    <property type="project" value="TreeGrafter"/>
</dbReference>
<name>A0A1F6VK67_9PROT</name>
<dbReference type="SUPFAM" id="SSF53686">
    <property type="entry name" value="Tryptophan synthase beta subunit-like PLP-dependent enzymes"/>
    <property type="match status" value="1"/>
</dbReference>
<feature type="domain" description="Tryptophan synthase beta chain-like PALP" evidence="5">
    <location>
        <begin position="22"/>
        <end position="306"/>
    </location>
</feature>
<dbReference type="InterPro" id="IPR001926">
    <property type="entry name" value="TrpB-like_PALP"/>
</dbReference>
<proteinExistence type="inferred from homology"/>